<evidence type="ECO:0000313" key="8">
    <source>
        <dbReference type="EMBL" id="KAK8735462.1"/>
    </source>
</evidence>
<proteinExistence type="inferred from homology"/>
<evidence type="ECO:0000256" key="5">
    <source>
        <dbReference type="ARBA" id="ARBA00023128"/>
    </source>
</evidence>
<feature type="non-terminal residue" evidence="8">
    <location>
        <position position="1"/>
    </location>
</feature>
<sequence length="426" mass="49438">FTMNSIRTKLFDLLISARPLLQFTLNVRKRNLMFTWHSLALNTDGSFRSNVWKGNNLPIQNIYVTSHRYYSKNTSHGSLITPETSSASELTMKENVCDSVALLEEECSFPVSENEDWSSEMKWIKSQESKDVLSPPKDLSEIDNLSPELRPTFNLAAYANRSHTLQQLIKLGVDLSNWDKRKHINSFILKLDFERDMKKYLMFLHDVGVEADDLGKWLTVNPLIFKENLENLQVRLDYLHSMNFSPDQITRIISKNPNWLLFSTVRIDNRLGYFQRTFHLTGAEVRLLATKQPKLITMNLFSIKRTSFAIEEEMGFSPSEMKSLLLSQPKIWRANGVSLLRRFEIAHNQIGLSHSQIVQFPQILMSRDFRIKQRHDYLKLIGRDQYDPLKPNYVSPSALVSSDDVEFCTTIAKTSVQNFNDFLKTR</sequence>
<evidence type="ECO:0000256" key="2">
    <source>
        <dbReference type="ARBA" id="ARBA00007692"/>
    </source>
</evidence>
<evidence type="ECO:0000256" key="3">
    <source>
        <dbReference type="ARBA" id="ARBA00022946"/>
    </source>
</evidence>
<evidence type="ECO:0000256" key="6">
    <source>
        <dbReference type="ARBA" id="ARBA00023163"/>
    </source>
</evidence>
<dbReference type="PANTHER" id="PTHR13068:SF112">
    <property type="entry name" value="TRANSCRIPTION TERMINATION FACTOR 3, MITOCHONDRIAL"/>
    <property type="match status" value="1"/>
</dbReference>
<keyword evidence="6" id="KW-0804">Transcription</keyword>
<protein>
    <recommendedName>
        <fullName evidence="7">Transcription termination factor 3, mitochondrial</fullName>
    </recommendedName>
</protein>
<dbReference type="Pfam" id="PF02536">
    <property type="entry name" value="mTERF"/>
    <property type="match status" value="1"/>
</dbReference>
<comment type="subcellular location">
    <subcellularLocation>
        <location evidence="1">Mitochondrion</location>
    </subcellularLocation>
</comment>
<accession>A0AAW0X7C7</accession>
<dbReference type="InterPro" id="IPR003690">
    <property type="entry name" value="MTERF"/>
</dbReference>
<dbReference type="InterPro" id="IPR038538">
    <property type="entry name" value="MTERF_sf"/>
</dbReference>
<dbReference type="GO" id="GO:0003676">
    <property type="term" value="F:nucleic acid binding"/>
    <property type="evidence" value="ECO:0007669"/>
    <property type="project" value="InterPro"/>
</dbReference>
<dbReference type="GO" id="GO:0006355">
    <property type="term" value="P:regulation of DNA-templated transcription"/>
    <property type="evidence" value="ECO:0007669"/>
    <property type="project" value="UniProtKB-ARBA"/>
</dbReference>
<comment type="similarity">
    <text evidence="2">Belongs to the mTERF family.</text>
</comment>
<dbReference type="Gene3D" id="1.25.70.10">
    <property type="entry name" value="Transcription termination factor 3, mitochondrial"/>
    <property type="match status" value="1"/>
</dbReference>
<dbReference type="GO" id="GO:0061668">
    <property type="term" value="P:mitochondrial ribosome assembly"/>
    <property type="evidence" value="ECO:0007669"/>
    <property type="project" value="TreeGrafter"/>
</dbReference>
<dbReference type="Proteomes" id="UP001445076">
    <property type="component" value="Unassembled WGS sequence"/>
</dbReference>
<keyword evidence="5" id="KW-0496">Mitochondrion</keyword>
<keyword evidence="3" id="KW-0809">Transit peptide</keyword>
<organism evidence="8 9">
    <name type="scientific">Cherax quadricarinatus</name>
    <name type="common">Australian red claw crayfish</name>
    <dbReference type="NCBI Taxonomy" id="27406"/>
    <lineage>
        <taxon>Eukaryota</taxon>
        <taxon>Metazoa</taxon>
        <taxon>Ecdysozoa</taxon>
        <taxon>Arthropoda</taxon>
        <taxon>Crustacea</taxon>
        <taxon>Multicrustacea</taxon>
        <taxon>Malacostraca</taxon>
        <taxon>Eumalacostraca</taxon>
        <taxon>Eucarida</taxon>
        <taxon>Decapoda</taxon>
        <taxon>Pleocyemata</taxon>
        <taxon>Astacidea</taxon>
        <taxon>Parastacoidea</taxon>
        <taxon>Parastacidae</taxon>
        <taxon>Cherax</taxon>
    </lineage>
</organism>
<evidence type="ECO:0000256" key="1">
    <source>
        <dbReference type="ARBA" id="ARBA00004173"/>
    </source>
</evidence>
<evidence type="ECO:0000256" key="4">
    <source>
        <dbReference type="ARBA" id="ARBA00023015"/>
    </source>
</evidence>
<dbReference type="SMART" id="SM00733">
    <property type="entry name" value="Mterf"/>
    <property type="match status" value="4"/>
</dbReference>
<comment type="caution">
    <text evidence="8">The sequence shown here is derived from an EMBL/GenBank/DDBJ whole genome shotgun (WGS) entry which is preliminary data.</text>
</comment>
<dbReference type="EMBL" id="JARKIK010000047">
    <property type="protein sequence ID" value="KAK8735462.1"/>
    <property type="molecule type" value="Genomic_DNA"/>
</dbReference>
<dbReference type="PANTHER" id="PTHR13068">
    <property type="entry name" value="CGI-12 PROTEIN-RELATED"/>
    <property type="match status" value="1"/>
</dbReference>
<evidence type="ECO:0000313" key="9">
    <source>
        <dbReference type="Proteomes" id="UP001445076"/>
    </source>
</evidence>
<dbReference type="FunFam" id="1.25.70.10:FF:000002">
    <property type="entry name" value="transcription termination factor 3, mitochondrial"/>
    <property type="match status" value="1"/>
</dbReference>
<name>A0AAW0X7C7_CHEQU</name>
<gene>
    <name evidence="8" type="ORF">OTU49_005404</name>
</gene>
<dbReference type="GO" id="GO:0006390">
    <property type="term" value="P:mitochondrial transcription"/>
    <property type="evidence" value="ECO:0007669"/>
    <property type="project" value="TreeGrafter"/>
</dbReference>
<dbReference type="GO" id="GO:0005739">
    <property type="term" value="C:mitochondrion"/>
    <property type="evidence" value="ECO:0007669"/>
    <property type="project" value="UniProtKB-SubCell"/>
</dbReference>
<keyword evidence="4" id="KW-0805">Transcription regulation</keyword>
<evidence type="ECO:0000256" key="7">
    <source>
        <dbReference type="ARBA" id="ARBA00071275"/>
    </source>
</evidence>
<keyword evidence="9" id="KW-1185">Reference proteome</keyword>
<dbReference type="AlphaFoldDB" id="A0AAW0X7C7"/>
<reference evidence="8 9" key="1">
    <citation type="journal article" date="2024" name="BMC Genomics">
        <title>Genome assembly of redclaw crayfish (Cherax quadricarinatus) provides insights into its immune adaptation and hypoxia tolerance.</title>
        <authorList>
            <person name="Liu Z."/>
            <person name="Zheng J."/>
            <person name="Li H."/>
            <person name="Fang K."/>
            <person name="Wang S."/>
            <person name="He J."/>
            <person name="Zhou D."/>
            <person name="Weng S."/>
            <person name="Chi M."/>
            <person name="Gu Z."/>
            <person name="He J."/>
            <person name="Li F."/>
            <person name="Wang M."/>
        </authorList>
    </citation>
    <scope>NUCLEOTIDE SEQUENCE [LARGE SCALE GENOMIC DNA]</scope>
    <source>
        <strain evidence="8">ZL_2023a</strain>
    </source>
</reference>